<accession>A0A814NDA6</accession>
<dbReference type="Gene3D" id="2.60.40.640">
    <property type="match status" value="2"/>
</dbReference>
<dbReference type="GO" id="GO:0015031">
    <property type="term" value="P:protein transport"/>
    <property type="evidence" value="ECO:0007669"/>
    <property type="project" value="TreeGrafter"/>
</dbReference>
<evidence type="ECO:0000313" key="3">
    <source>
        <dbReference type="Proteomes" id="UP000663845"/>
    </source>
</evidence>
<dbReference type="Proteomes" id="UP000663845">
    <property type="component" value="Unassembled WGS sequence"/>
</dbReference>
<dbReference type="AlphaFoldDB" id="A0A814NDA6"/>
<sequence>MGNITPSLLSSFKVKFNRETPYDFYLSGDRVHGVIVIVTNDKDNDLNFRYGPLYVELIGESKDAIINNYQERIPNNAQIFFRKRAQVIKLPNDNQQLETSHRRTYKWVFDGLLDSSLPSSLPHHDDGDPYIGYYARVYLYRSNISRKVPFLVYTPTPIPFTIRQSLQNYAIERSIQHEDVTLRGILLNNGFIVPGQIHILQIEIHNPMKVTIKSIRAILKQYRNITDEETDFTIFSTILTEFKPKGFNNSYHQDTYELLIPLEKCQVMTPTSSYKNVRYELHIQCSIHSLFNSHFTLTLPVICTSEHQRTLEIMDELKSLPEILQYLSIDEENLPPTYEDFVTSQPLPKYEDICH</sequence>
<evidence type="ECO:0000313" key="1">
    <source>
        <dbReference type="EMBL" id="CAF1090434.1"/>
    </source>
</evidence>
<dbReference type="GO" id="GO:0005737">
    <property type="term" value="C:cytoplasm"/>
    <property type="evidence" value="ECO:0007669"/>
    <property type="project" value="TreeGrafter"/>
</dbReference>
<evidence type="ECO:0000313" key="2">
    <source>
        <dbReference type="EMBL" id="CAF3917673.1"/>
    </source>
</evidence>
<protein>
    <recommendedName>
        <fullName evidence="4">Arrestin C-terminal-like domain-containing protein</fullName>
    </recommendedName>
</protein>
<organism evidence="1 3">
    <name type="scientific">Adineta steineri</name>
    <dbReference type="NCBI Taxonomy" id="433720"/>
    <lineage>
        <taxon>Eukaryota</taxon>
        <taxon>Metazoa</taxon>
        <taxon>Spiralia</taxon>
        <taxon>Gnathifera</taxon>
        <taxon>Rotifera</taxon>
        <taxon>Eurotatoria</taxon>
        <taxon>Bdelloidea</taxon>
        <taxon>Adinetida</taxon>
        <taxon>Adinetidae</taxon>
        <taxon>Adineta</taxon>
    </lineage>
</organism>
<dbReference type="EMBL" id="CAJNOG010000222">
    <property type="protein sequence ID" value="CAF1090434.1"/>
    <property type="molecule type" value="Genomic_DNA"/>
</dbReference>
<dbReference type="Proteomes" id="UP000663844">
    <property type="component" value="Unassembled WGS sequence"/>
</dbReference>
<proteinExistence type="predicted"/>
<evidence type="ECO:0008006" key="4">
    <source>
        <dbReference type="Google" id="ProtNLM"/>
    </source>
</evidence>
<dbReference type="InterPro" id="IPR014752">
    <property type="entry name" value="Arrestin-like_C"/>
</dbReference>
<dbReference type="PANTHER" id="PTHR11188:SF167">
    <property type="entry name" value="ARRESTIN C-TERMINAL-LIKE DOMAIN-CONTAINING PROTEIN-RELATED"/>
    <property type="match status" value="1"/>
</dbReference>
<dbReference type="EMBL" id="CAJOAZ010002323">
    <property type="protein sequence ID" value="CAF3917673.1"/>
    <property type="molecule type" value="Genomic_DNA"/>
</dbReference>
<name>A0A814NDA6_9BILA</name>
<gene>
    <name evidence="1" type="ORF">JYZ213_LOCUS20805</name>
    <name evidence="2" type="ORF">OXD698_LOCUS24838</name>
</gene>
<dbReference type="InterPro" id="IPR050357">
    <property type="entry name" value="Arrestin_domain-protein"/>
</dbReference>
<dbReference type="PANTHER" id="PTHR11188">
    <property type="entry name" value="ARRESTIN DOMAIN CONTAINING PROTEIN"/>
    <property type="match status" value="1"/>
</dbReference>
<reference evidence="1" key="1">
    <citation type="submission" date="2021-02" db="EMBL/GenBank/DDBJ databases">
        <authorList>
            <person name="Nowell W R."/>
        </authorList>
    </citation>
    <scope>NUCLEOTIDE SEQUENCE</scope>
</reference>
<comment type="caution">
    <text evidence="1">The sequence shown here is derived from an EMBL/GenBank/DDBJ whole genome shotgun (WGS) entry which is preliminary data.</text>
</comment>